<keyword evidence="3" id="KW-0812">Transmembrane</keyword>
<dbReference type="AlphaFoldDB" id="A0A542ZQE4"/>
<evidence type="ECO:0000256" key="1">
    <source>
        <dbReference type="ARBA" id="ARBA00009108"/>
    </source>
</evidence>
<dbReference type="EMBL" id="VFOR01000001">
    <property type="protein sequence ID" value="TQL62564.1"/>
    <property type="molecule type" value="Genomic_DNA"/>
</dbReference>
<keyword evidence="5" id="KW-1185">Reference proteome</keyword>
<dbReference type="InterPro" id="IPR010273">
    <property type="entry name" value="DUF881"/>
</dbReference>
<gene>
    <name evidence="4" type="ORF">FB460_0344</name>
</gene>
<organism evidence="4 5">
    <name type="scientific">Propioniferax innocua</name>
    <dbReference type="NCBI Taxonomy" id="1753"/>
    <lineage>
        <taxon>Bacteria</taxon>
        <taxon>Bacillati</taxon>
        <taxon>Actinomycetota</taxon>
        <taxon>Actinomycetes</taxon>
        <taxon>Propionibacteriales</taxon>
        <taxon>Propionibacteriaceae</taxon>
        <taxon>Propioniferax</taxon>
    </lineage>
</organism>
<reference evidence="4 5" key="1">
    <citation type="submission" date="2019-06" db="EMBL/GenBank/DDBJ databases">
        <title>Sequencing the genomes of 1000 actinobacteria strains.</title>
        <authorList>
            <person name="Klenk H.-P."/>
        </authorList>
    </citation>
    <scope>NUCLEOTIDE SEQUENCE [LARGE SCALE GENOMIC DNA]</scope>
    <source>
        <strain evidence="4 5">DSM 8251</strain>
    </source>
</reference>
<evidence type="ECO:0000256" key="3">
    <source>
        <dbReference type="SAM" id="Phobius"/>
    </source>
</evidence>
<evidence type="ECO:0000313" key="5">
    <source>
        <dbReference type="Proteomes" id="UP000316196"/>
    </source>
</evidence>
<dbReference type="GO" id="GO:0005886">
    <property type="term" value="C:plasma membrane"/>
    <property type="evidence" value="ECO:0007669"/>
    <property type="project" value="TreeGrafter"/>
</dbReference>
<keyword evidence="3" id="KW-0472">Membrane</keyword>
<evidence type="ECO:0000313" key="4">
    <source>
        <dbReference type="EMBL" id="TQL62564.1"/>
    </source>
</evidence>
<sequence>MKRLNLREAWRLPAPERKDASMDLLREITRAPIDPDYAVVSARKGPRRRNRLALASVMVVTGMLVAMSAVQSFRAAPVVAEQREALIDSVREGNERVTQQRARVEELQNANDVHREALLDGDEEASFRQEHIAELAPVAGSVDVSGPGLEIVVDDAPEGSGDELDQVLDGDIQVLVNGLWRAGAEAVAINGHRITSLSAIRSAGDAVTVNYRSLTRPYTITAIGSPDEFAEAFASTPEGRLWESLRDDYAFRFDVQARDDLVVPGDPSLTVRHARRTP</sequence>
<name>A0A542ZQE4_9ACTN</name>
<dbReference type="Pfam" id="PF05949">
    <property type="entry name" value="DUF881"/>
    <property type="match status" value="1"/>
</dbReference>
<protein>
    <submittedName>
        <fullName evidence="4">Uncharacterized protein YlxW (UPF0749 family)</fullName>
    </submittedName>
</protein>
<keyword evidence="3" id="KW-1133">Transmembrane helix</keyword>
<comment type="similarity">
    <text evidence="1">Belongs to the UPF0749 family.</text>
</comment>
<feature type="coiled-coil region" evidence="2">
    <location>
        <begin position="90"/>
        <end position="117"/>
    </location>
</feature>
<dbReference type="Proteomes" id="UP000316196">
    <property type="component" value="Unassembled WGS sequence"/>
</dbReference>
<keyword evidence="2" id="KW-0175">Coiled coil</keyword>
<comment type="caution">
    <text evidence="4">The sequence shown here is derived from an EMBL/GenBank/DDBJ whole genome shotgun (WGS) entry which is preliminary data.</text>
</comment>
<dbReference type="PANTHER" id="PTHR37313">
    <property type="entry name" value="UPF0749 PROTEIN RV1825"/>
    <property type="match status" value="1"/>
</dbReference>
<feature type="transmembrane region" description="Helical" evidence="3">
    <location>
        <begin position="52"/>
        <end position="73"/>
    </location>
</feature>
<proteinExistence type="inferred from homology"/>
<accession>A0A542ZQE4</accession>
<dbReference type="PANTHER" id="PTHR37313:SF1">
    <property type="entry name" value="UPF0749 PROTEIN RV1823"/>
    <property type="match status" value="1"/>
</dbReference>
<evidence type="ECO:0000256" key="2">
    <source>
        <dbReference type="SAM" id="Coils"/>
    </source>
</evidence>
<dbReference type="Gene3D" id="3.30.70.1880">
    <property type="entry name" value="Protein of unknown function DUF881"/>
    <property type="match status" value="1"/>
</dbReference>